<dbReference type="Pfam" id="PF01638">
    <property type="entry name" value="HxlR"/>
    <property type="match status" value="1"/>
</dbReference>
<name>A0ABU3ZVM3_9SPHN</name>
<dbReference type="InterPro" id="IPR036390">
    <property type="entry name" value="WH_DNA-bd_sf"/>
</dbReference>
<dbReference type="PANTHER" id="PTHR33204">
    <property type="entry name" value="TRANSCRIPTIONAL REGULATOR, MARR FAMILY"/>
    <property type="match status" value="1"/>
</dbReference>
<dbReference type="CDD" id="cd00090">
    <property type="entry name" value="HTH_ARSR"/>
    <property type="match status" value="1"/>
</dbReference>
<dbReference type="SUPFAM" id="SSF46785">
    <property type="entry name" value="Winged helix' DNA-binding domain"/>
    <property type="match status" value="1"/>
</dbReference>
<evidence type="ECO:0000313" key="6">
    <source>
        <dbReference type="Proteomes" id="UP001185984"/>
    </source>
</evidence>
<keyword evidence="3" id="KW-0804">Transcription</keyword>
<comment type="caution">
    <text evidence="5">The sequence shown here is derived from an EMBL/GenBank/DDBJ whole genome shotgun (WGS) entry which is preliminary data.</text>
</comment>
<dbReference type="EMBL" id="JAPTHD010000002">
    <property type="protein sequence ID" value="MDV5823571.1"/>
    <property type="molecule type" value="Genomic_DNA"/>
</dbReference>
<reference evidence="6" key="1">
    <citation type="journal article" date="2022" name="J Environ Chem Eng">
        <title>Biodegradation of petroleum oil using a constructed nonpathogenic and heavy metal-tolerant bacterial consortium isolated from marine sponges.</title>
        <authorList>
            <person name="Dechsakulwatana C."/>
            <person name="Rungsihiranrut A."/>
            <person name="Muangchinda C."/>
            <person name="Ningthoujam R."/>
            <person name="Klankeo P."/>
            <person name="Pinyakong O."/>
        </authorList>
    </citation>
    <scope>NUCLEOTIDE SEQUENCE [LARGE SCALE GENOMIC DNA]</scope>
    <source>
        <strain evidence="6">MO2-4</strain>
    </source>
</reference>
<feature type="domain" description="HTH hxlR-type" evidence="4">
    <location>
        <begin position="30"/>
        <end position="134"/>
    </location>
</feature>
<dbReference type="PROSITE" id="PS51118">
    <property type="entry name" value="HTH_HXLR"/>
    <property type="match status" value="1"/>
</dbReference>
<protein>
    <submittedName>
        <fullName evidence="5">Helix-turn-helix domain-containing protein</fullName>
    </submittedName>
</protein>
<organism evidence="5 6">
    <name type="scientific">Sphingobium naphthae</name>
    <dbReference type="NCBI Taxonomy" id="1886786"/>
    <lineage>
        <taxon>Bacteria</taxon>
        <taxon>Pseudomonadati</taxon>
        <taxon>Pseudomonadota</taxon>
        <taxon>Alphaproteobacteria</taxon>
        <taxon>Sphingomonadales</taxon>
        <taxon>Sphingomonadaceae</taxon>
        <taxon>Sphingobium</taxon>
    </lineage>
</organism>
<keyword evidence="6" id="KW-1185">Reference proteome</keyword>
<evidence type="ECO:0000313" key="5">
    <source>
        <dbReference type="EMBL" id="MDV5823571.1"/>
    </source>
</evidence>
<keyword evidence="1" id="KW-0805">Transcription regulation</keyword>
<evidence type="ECO:0000259" key="4">
    <source>
        <dbReference type="PROSITE" id="PS51118"/>
    </source>
</evidence>
<dbReference type="InterPro" id="IPR002577">
    <property type="entry name" value="HTH_HxlR"/>
</dbReference>
<dbReference type="Gene3D" id="1.10.10.10">
    <property type="entry name" value="Winged helix-like DNA-binding domain superfamily/Winged helix DNA-binding domain"/>
    <property type="match status" value="1"/>
</dbReference>
<dbReference type="InterPro" id="IPR011991">
    <property type="entry name" value="ArsR-like_HTH"/>
</dbReference>
<sequence>MANPLENRFDPQDISEAEYYLAAVPPSEIDPRVERLVNELIGRVADKWTMLILELLEEKGMLRFTEIGRQVKGISQKMLTQTLRQMERDGLLTRTVHPVVPPRVDYALTPLGNSLSAAFCGVWIWAERNLDMVEAARARFDARG</sequence>
<evidence type="ECO:0000256" key="3">
    <source>
        <dbReference type="ARBA" id="ARBA00023163"/>
    </source>
</evidence>
<accession>A0ABU3ZVM3</accession>
<dbReference type="PANTHER" id="PTHR33204:SF39">
    <property type="entry name" value="TRANSCRIPTIONAL REGULATORY PROTEIN"/>
    <property type="match status" value="1"/>
</dbReference>
<proteinExistence type="predicted"/>
<evidence type="ECO:0000256" key="1">
    <source>
        <dbReference type="ARBA" id="ARBA00023015"/>
    </source>
</evidence>
<evidence type="ECO:0000256" key="2">
    <source>
        <dbReference type="ARBA" id="ARBA00023125"/>
    </source>
</evidence>
<dbReference type="Proteomes" id="UP001185984">
    <property type="component" value="Unassembled WGS sequence"/>
</dbReference>
<gene>
    <name evidence="5" type="ORF">O0R41_08190</name>
</gene>
<keyword evidence="2" id="KW-0238">DNA-binding</keyword>
<dbReference type="InterPro" id="IPR036388">
    <property type="entry name" value="WH-like_DNA-bd_sf"/>
</dbReference>
<dbReference type="RefSeq" id="WP_317516510.1">
    <property type="nucleotide sequence ID" value="NZ_JAPTHD010000002.1"/>
</dbReference>